<feature type="transmembrane region" description="Helical" evidence="10">
    <location>
        <begin position="392"/>
        <end position="413"/>
    </location>
</feature>
<reference evidence="11 12" key="1">
    <citation type="submission" date="2011-11" db="EMBL/GenBank/DDBJ databases">
        <title>Complete sequence of Spirochaeta sp. grapes.</title>
        <authorList>
            <consortium name="US DOE Joint Genome Institute"/>
            <person name="Lucas S."/>
            <person name="Han J."/>
            <person name="Lapidus A."/>
            <person name="Cheng J.-F."/>
            <person name="Goodwin L."/>
            <person name="Pitluck S."/>
            <person name="Peters L."/>
            <person name="Ovchinnikova G."/>
            <person name="Munk A.C."/>
            <person name="Detter J.C."/>
            <person name="Han C."/>
            <person name="Tapia R."/>
            <person name="Land M."/>
            <person name="Hauser L."/>
            <person name="Kyrpides N."/>
            <person name="Ivanova N."/>
            <person name="Pagani I."/>
            <person name="Ritalahtilisa K."/>
            <person name="Loeffler F."/>
            <person name="Woyke T."/>
        </authorList>
    </citation>
    <scope>NUCLEOTIDE SEQUENCE [LARGE SCALE GENOMIC DNA]</scope>
    <source>
        <strain evidence="12">ATCC BAA-1885 / DSM 22778 / Grapes</strain>
    </source>
</reference>
<evidence type="ECO:0000256" key="10">
    <source>
        <dbReference type="SAM" id="Phobius"/>
    </source>
</evidence>
<dbReference type="AlphaFoldDB" id="G8QXU3"/>
<dbReference type="PANTHER" id="PTHR43298">
    <property type="entry name" value="MULTIDRUG RESISTANCE PROTEIN NORM-RELATED"/>
    <property type="match status" value="1"/>
</dbReference>
<gene>
    <name evidence="11" type="ordered locus">SpiGrapes_2987</name>
</gene>
<dbReference type="PIRSF" id="PIRSF006603">
    <property type="entry name" value="DinF"/>
    <property type="match status" value="1"/>
</dbReference>
<feature type="transmembrane region" description="Helical" evidence="10">
    <location>
        <begin position="196"/>
        <end position="219"/>
    </location>
</feature>
<evidence type="ECO:0000256" key="8">
    <source>
        <dbReference type="ARBA" id="ARBA00023136"/>
    </source>
</evidence>
<dbReference type="GO" id="GO:0006811">
    <property type="term" value="P:monoatomic ion transport"/>
    <property type="evidence" value="ECO:0007669"/>
    <property type="project" value="UniProtKB-KW"/>
</dbReference>
<feature type="transmembrane region" description="Helical" evidence="10">
    <location>
        <begin position="21"/>
        <end position="39"/>
    </location>
</feature>
<feature type="transmembrane region" description="Helical" evidence="10">
    <location>
        <begin position="99"/>
        <end position="126"/>
    </location>
</feature>
<keyword evidence="12" id="KW-1185">Reference proteome</keyword>
<evidence type="ECO:0000256" key="3">
    <source>
        <dbReference type="ARBA" id="ARBA00022449"/>
    </source>
</evidence>
<dbReference type="KEGG" id="sgp:SpiGrapes_2987"/>
<name>G8QXU3_SPHPG</name>
<organism evidence="11 12">
    <name type="scientific">Sphaerochaeta pleomorpha (strain ATCC BAA-1885 / DSM 22778 / Grapes)</name>
    <dbReference type="NCBI Taxonomy" id="158190"/>
    <lineage>
        <taxon>Bacteria</taxon>
        <taxon>Pseudomonadati</taxon>
        <taxon>Spirochaetota</taxon>
        <taxon>Spirochaetia</taxon>
        <taxon>Spirochaetales</taxon>
        <taxon>Sphaerochaetaceae</taxon>
        <taxon>Sphaerochaeta</taxon>
    </lineage>
</organism>
<dbReference type="eggNOG" id="COG0534">
    <property type="taxonomic scope" value="Bacteria"/>
</dbReference>
<dbReference type="Proteomes" id="UP000005632">
    <property type="component" value="Chromosome"/>
</dbReference>
<feature type="transmembrane region" description="Helical" evidence="10">
    <location>
        <begin position="425"/>
        <end position="443"/>
    </location>
</feature>
<dbReference type="InterPro" id="IPR002528">
    <property type="entry name" value="MATE_fam"/>
</dbReference>
<dbReference type="PANTHER" id="PTHR43298:SF2">
    <property type="entry name" value="FMN_FAD EXPORTER YEEO-RELATED"/>
    <property type="match status" value="1"/>
</dbReference>
<keyword evidence="6 10" id="KW-1133">Transmembrane helix</keyword>
<keyword evidence="4" id="KW-1003">Cell membrane</keyword>
<evidence type="ECO:0000256" key="1">
    <source>
        <dbReference type="ARBA" id="ARBA00004651"/>
    </source>
</evidence>
<dbReference type="InterPro" id="IPR048279">
    <property type="entry name" value="MdtK-like"/>
</dbReference>
<feature type="transmembrane region" description="Helical" evidence="10">
    <location>
        <begin position="169"/>
        <end position="190"/>
    </location>
</feature>
<evidence type="ECO:0000256" key="5">
    <source>
        <dbReference type="ARBA" id="ARBA00022692"/>
    </source>
</evidence>
<feature type="transmembrane region" description="Helical" evidence="10">
    <location>
        <begin position="138"/>
        <end position="157"/>
    </location>
</feature>
<keyword evidence="8 10" id="KW-0472">Membrane</keyword>
<comment type="subcellular location">
    <subcellularLocation>
        <location evidence="1">Cell membrane</location>
        <topology evidence="1">Multi-pass membrane protein</topology>
    </subcellularLocation>
</comment>
<dbReference type="GO" id="GO:0015297">
    <property type="term" value="F:antiporter activity"/>
    <property type="evidence" value="ECO:0007669"/>
    <property type="project" value="UniProtKB-KW"/>
</dbReference>
<evidence type="ECO:0000256" key="6">
    <source>
        <dbReference type="ARBA" id="ARBA00022989"/>
    </source>
</evidence>
<keyword evidence="2" id="KW-0813">Transport</keyword>
<proteinExistence type="predicted"/>
<evidence type="ECO:0000313" key="12">
    <source>
        <dbReference type="Proteomes" id="UP000005632"/>
    </source>
</evidence>
<accession>G8QXU3</accession>
<evidence type="ECO:0000256" key="4">
    <source>
        <dbReference type="ARBA" id="ARBA00022475"/>
    </source>
</evidence>
<evidence type="ECO:0000256" key="9">
    <source>
        <dbReference type="ARBA" id="ARBA00031636"/>
    </source>
</evidence>
<dbReference type="Pfam" id="PF01554">
    <property type="entry name" value="MatE"/>
    <property type="match status" value="2"/>
</dbReference>
<dbReference type="GO" id="GO:0042910">
    <property type="term" value="F:xenobiotic transmembrane transporter activity"/>
    <property type="evidence" value="ECO:0007669"/>
    <property type="project" value="InterPro"/>
</dbReference>
<evidence type="ECO:0000256" key="2">
    <source>
        <dbReference type="ARBA" id="ARBA00022448"/>
    </source>
</evidence>
<dbReference type="InterPro" id="IPR050222">
    <property type="entry name" value="MATE_MdtK"/>
</dbReference>
<dbReference type="EMBL" id="CP003155">
    <property type="protein sequence ID" value="AEV30737.1"/>
    <property type="molecule type" value="Genomic_DNA"/>
</dbReference>
<feature type="transmembrane region" description="Helical" evidence="10">
    <location>
        <begin position="323"/>
        <end position="349"/>
    </location>
</feature>
<dbReference type="RefSeq" id="WP_014271576.1">
    <property type="nucleotide sequence ID" value="NC_016633.1"/>
</dbReference>
<protein>
    <recommendedName>
        <fullName evidence="9">Multidrug-efflux transporter</fullName>
    </recommendedName>
</protein>
<feature type="transmembrane region" description="Helical" evidence="10">
    <location>
        <begin position="51"/>
        <end position="79"/>
    </location>
</feature>
<dbReference type="GO" id="GO:0005886">
    <property type="term" value="C:plasma membrane"/>
    <property type="evidence" value="ECO:0007669"/>
    <property type="project" value="UniProtKB-SubCell"/>
</dbReference>
<keyword evidence="7" id="KW-0406">Ion transport</keyword>
<dbReference type="CDD" id="cd13137">
    <property type="entry name" value="MATE_NorM_like"/>
    <property type="match status" value="1"/>
</dbReference>
<dbReference type="NCBIfam" id="TIGR00797">
    <property type="entry name" value="matE"/>
    <property type="match status" value="1"/>
</dbReference>
<sequence length="453" mass="48916">MKSQALPFLGESIFTPQFLSKLIIPLIIEQFLAVTIGMADTVMVASAGEAAVSAISLVDSISILIVQVFASFATGGAVVSSQYLGRKDNASANIAAKQLLILSLVVSVSLMAICLPFRGAIIRLIFGSIDAEVMVNSVTYFIFVLFSLPFLAVYNSCAALFRSMGNSKVSLAVSVLMNFINICGNAYFIFGLGLGVTGAGLATMLSRIIGALIMVVLISNRNNSIFIYKLWKFEWKGDMIKRILRIGVPNGIEGSVFQIGKLLVQGITASFGTASLAANAIANSVGSFANIPGNALGLASITVVGQCVGAQQTDQAVYYSKKFLVYAYFAMGLIVTPIFFFSSGIVQVFNLSVEATLMASHVIKTCMVASILIWPTAFTLPNFLRAAGDAKYTMIVSMFSMWVFRVGMSYLLALQLGFGLLGVWYAMYIDWIFRSICFIVRFARGKWKTKIVI</sequence>
<keyword evidence="3" id="KW-0050">Antiport</keyword>
<dbReference type="HOGENOM" id="CLU_012893_5_3_12"/>
<feature type="transmembrane region" description="Helical" evidence="10">
    <location>
        <begin position="361"/>
        <end position="380"/>
    </location>
</feature>
<evidence type="ECO:0000313" key="11">
    <source>
        <dbReference type="EMBL" id="AEV30737.1"/>
    </source>
</evidence>
<keyword evidence="5 10" id="KW-0812">Transmembrane</keyword>
<dbReference type="STRING" id="158190.SpiGrapes_2987"/>
<evidence type="ECO:0000256" key="7">
    <source>
        <dbReference type="ARBA" id="ARBA00023065"/>
    </source>
</evidence>